<dbReference type="Proteomes" id="UP000033411">
    <property type="component" value="Unassembled WGS sequence"/>
</dbReference>
<comment type="similarity">
    <text evidence="1">Belongs to the citrate synthase family.</text>
</comment>
<evidence type="ECO:0000313" key="3">
    <source>
        <dbReference type="EMBL" id="KKC38720.1"/>
    </source>
</evidence>
<dbReference type="PRINTS" id="PR00143">
    <property type="entry name" value="CITRTSNTHASE"/>
</dbReference>
<dbReference type="OrthoDB" id="9800864at2"/>
<dbReference type="PANTHER" id="PTHR11739">
    <property type="entry name" value="CITRATE SYNTHASE"/>
    <property type="match status" value="1"/>
</dbReference>
<dbReference type="InterPro" id="IPR036969">
    <property type="entry name" value="Citrate_synthase_sf"/>
</dbReference>
<keyword evidence="2" id="KW-0808">Transferase</keyword>
<protein>
    <submittedName>
        <fullName evidence="3">Citrate synthase</fullName>
    </submittedName>
</protein>
<comment type="caution">
    <text evidence="3">The sequence shown here is derived from an EMBL/GenBank/DDBJ whole genome shotgun (WGS) entry which is preliminary data.</text>
</comment>
<dbReference type="CDD" id="cd06102">
    <property type="entry name" value="citrate_synt_like_2"/>
    <property type="match status" value="1"/>
</dbReference>
<dbReference type="GO" id="GO:0005975">
    <property type="term" value="P:carbohydrate metabolic process"/>
    <property type="evidence" value="ECO:0007669"/>
    <property type="project" value="TreeGrafter"/>
</dbReference>
<gene>
    <name evidence="3" type="ORF">WH87_07280</name>
</gene>
<dbReference type="AlphaFoldDB" id="A0A0F5QCQ0"/>
<name>A0A0F5QCQ0_9HYPH</name>
<dbReference type="GO" id="GO:0046912">
    <property type="term" value="F:acyltransferase activity, acyl groups converted into alkyl on transfer"/>
    <property type="evidence" value="ECO:0007669"/>
    <property type="project" value="InterPro"/>
</dbReference>
<evidence type="ECO:0000313" key="4">
    <source>
        <dbReference type="Proteomes" id="UP000033411"/>
    </source>
</evidence>
<dbReference type="EMBL" id="LANJ01000012">
    <property type="protein sequence ID" value="KKC38720.1"/>
    <property type="molecule type" value="Genomic_DNA"/>
</dbReference>
<evidence type="ECO:0000256" key="1">
    <source>
        <dbReference type="ARBA" id="ARBA00010566"/>
    </source>
</evidence>
<reference evidence="3 4" key="1">
    <citation type="submission" date="2015-03" db="EMBL/GenBank/DDBJ databases">
        <authorList>
            <person name="Lepp D."/>
            <person name="Hassan Y.I."/>
            <person name="Li X.-Z."/>
            <person name="Zhou T."/>
        </authorList>
    </citation>
    <scope>NUCLEOTIDE SEQUENCE [LARGE SCALE GENOMIC DNA]</scope>
    <source>
        <strain evidence="3 4">E84</strain>
    </source>
</reference>
<dbReference type="Gene3D" id="1.10.580.10">
    <property type="entry name" value="Citrate Synthase, domain 1"/>
    <property type="match status" value="2"/>
</dbReference>
<dbReference type="InterPro" id="IPR002020">
    <property type="entry name" value="Citrate_synthase"/>
</dbReference>
<dbReference type="GO" id="GO:0006099">
    <property type="term" value="P:tricarboxylic acid cycle"/>
    <property type="evidence" value="ECO:0007669"/>
    <property type="project" value="TreeGrafter"/>
</dbReference>
<dbReference type="Pfam" id="PF00285">
    <property type="entry name" value="Citrate_synt"/>
    <property type="match status" value="1"/>
</dbReference>
<proteinExistence type="inferred from homology"/>
<dbReference type="InterPro" id="IPR016142">
    <property type="entry name" value="Citrate_synth-like_lrg_a-sub"/>
</dbReference>
<organism evidence="3 4">
    <name type="scientific">Devosia epidermidihirudinis</name>
    <dbReference type="NCBI Taxonomy" id="1293439"/>
    <lineage>
        <taxon>Bacteria</taxon>
        <taxon>Pseudomonadati</taxon>
        <taxon>Pseudomonadota</taxon>
        <taxon>Alphaproteobacteria</taxon>
        <taxon>Hyphomicrobiales</taxon>
        <taxon>Devosiaceae</taxon>
        <taxon>Devosia</taxon>
    </lineage>
</organism>
<dbReference type="SUPFAM" id="SSF48256">
    <property type="entry name" value="Citrate synthase"/>
    <property type="match status" value="1"/>
</dbReference>
<dbReference type="GO" id="GO:0005829">
    <property type="term" value="C:cytosol"/>
    <property type="evidence" value="ECO:0007669"/>
    <property type="project" value="TreeGrafter"/>
</dbReference>
<dbReference type="STRING" id="1293439.WH87_07280"/>
<keyword evidence="4" id="KW-1185">Reference proteome</keyword>
<dbReference type="PANTHER" id="PTHR11739:SF4">
    <property type="entry name" value="CITRATE SYNTHASE, PEROXISOMAL"/>
    <property type="match status" value="1"/>
</dbReference>
<dbReference type="PATRIC" id="fig|1293439.3.peg.1027"/>
<accession>A0A0F5QCQ0</accession>
<dbReference type="RefSeq" id="WP_046140234.1">
    <property type="nucleotide sequence ID" value="NZ_LANJ01000012.1"/>
</dbReference>
<sequence length="377" mass="39420">MDWLSASEALELLGTQPQTLYANVSRGRITARPDPADSRKSLYRGEDVRRLAQRAAGRRKQATIAVDAMRFGEPVMQTSISTIAQGRLLYRGRDAVNLADTMSLEEIAALLWGSDPVTCDLSHVAQTPGFEAAFVALARRAASDVPTFGRSGAVLKIEAASVLSTIASGFTRSVAGSLHERLAATWERPRAADAIRRALVLLADHELNASTFATRVAVSTGASLAAGTLAGLSALTGPLHGGAAASAQALALEAETLGAEAAVVARLAQGQSIPAFGHPLYPDGDARAAALLSIFEPAEPFAALQEVTERITGEKPNIDFALVAMAASFGLPKEAPLVLFAMARTVGWLAHAMEQVATGQLMRPRAEYVGLGAGDAT</sequence>
<evidence type="ECO:0000256" key="2">
    <source>
        <dbReference type="ARBA" id="ARBA00022679"/>
    </source>
</evidence>